<dbReference type="InterPro" id="IPR013783">
    <property type="entry name" value="Ig-like_fold"/>
</dbReference>
<evidence type="ECO:0000313" key="7">
    <source>
        <dbReference type="Proteomes" id="UP000683360"/>
    </source>
</evidence>
<dbReference type="PANTHER" id="PTHR12231:SF253">
    <property type="entry name" value="DPR-INTERACTING PROTEIN ETA, ISOFORM B-RELATED"/>
    <property type="match status" value="1"/>
</dbReference>
<dbReference type="InterPro" id="IPR013098">
    <property type="entry name" value="Ig_I-set"/>
</dbReference>
<keyword evidence="2" id="KW-0677">Repeat</keyword>
<dbReference type="InterPro" id="IPR051170">
    <property type="entry name" value="Neural/epithelial_adhesion"/>
</dbReference>
<dbReference type="InterPro" id="IPR003598">
    <property type="entry name" value="Ig_sub2"/>
</dbReference>
<dbReference type="GO" id="GO:0043005">
    <property type="term" value="C:neuron projection"/>
    <property type="evidence" value="ECO:0007669"/>
    <property type="project" value="TreeGrafter"/>
</dbReference>
<dbReference type="EMBL" id="CAJPWZ010001271">
    <property type="protein sequence ID" value="CAG2211700.1"/>
    <property type="molecule type" value="Genomic_DNA"/>
</dbReference>
<evidence type="ECO:0000256" key="4">
    <source>
        <dbReference type="ARBA" id="ARBA00023319"/>
    </source>
</evidence>
<organism evidence="6 7">
    <name type="scientific">Mytilus edulis</name>
    <name type="common">Blue mussel</name>
    <dbReference type="NCBI Taxonomy" id="6550"/>
    <lineage>
        <taxon>Eukaryota</taxon>
        <taxon>Metazoa</taxon>
        <taxon>Spiralia</taxon>
        <taxon>Lophotrochozoa</taxon>
        <taxon>Mollusca</taxon>
        <taxon>Bivalvia</taxon>
        <taxon>Autobranchia</taxon>
        <taxon>Pteriomorphia</taxon>
        <taxon>Mytilida</taxon>
        <taxon>Mytiloidea</taxon>
        <taxon>Mytilidae</taxon>
        <taxon>Mytilinae</taxon>
        <taxon>Mytilus</taxon>
    </lineage>
</organism>
<dbReference type="Pfam" id="PF07679">
    <property type="entry name" value="I-set"/>
    <property type="match status" value="1"/>
</dbReference>
<proteinExistence type="predicted"/>
<dbReference type="SMART" id="SM00408">
    <property type="entry name" value="IGc2"/>
    <property type="match status" value="1"/>
</dbReference>
<dbReference type="Proteomes" id="UP000683360">
    <property type="component" value="Unassembled WGS sequence"/>
</dbReference>
<keyword evidence="1" id="KW-0732">Signal</keyword>
<dbReference type="InterPro" id="IPR007110">
    <property type="entry name" value="Ig-like_dom"/>
</dbReference>
<evidence type="ECO:0000256" key="2">
    <source>
        <dbReference type="ARBA" id="ARBA00022737"/>
    </source>
</evidence>
<feature type="domain" description="Ig-like" evidence="5">
    <location>
        <begin position="350"/>
        <end position="442"/>
    </location>
</feature>
<keyword evidence="4" id="KW-0393">Immunoglobulin domain</keyword>
<evidence type="ECO:0000256" key="1">
    <source>
        <dbReference type="ARBA" id="ARBA00022729"/>
    </source>
</evidence>
<keyword evidence="3" id="KW-1015">Disulfide bond</keyword>
<comment type="caution">
    <text evidence="6">The sequence shown here is derived from an EMBL/GenBank/DDBJ whole genome shotgun (WGS) entry which is preliminary data.</text>
</comment>
<dbReference type="Gene3D" id="2.60.40.10">
    <property type="entry name" value="Immunoglobulins"/>
    <property type="match status" value="2"/>
</dbReference>
<accession>A0A8S3RY59</accession>
<dbReference type="SMART" id="SM00409">
    <property type="entry name" value="IG"/>
    <property type="match status" value="2"/>
</dbReference>
<evidence type="ECO:0000256" key="3">
    <source>
        <dbReference type="ARBA" id="ARBA00023157"/>
    </source>
</evidence>
<protein>
    <recommendedName>
        <fullName evidence="5">Ig-like domain-containing protein</fullName>
    </recommendedName>
</protein>
<reference evidence="6" key="1">
    <citation type="submission" date="2021-03" db="EMBL/GenBank/DDBJ databases">
        <authorList>
            <person name="Bekaert M."/>
        </authorList>
    </citation>
    <scope>NUCLEOTIDE SEQUENCE</scope>
</reference>
<dbReference type="PROSITE" id="PS50835">
    <property type="entry name" value="IG_LIKE"/>
    <property type="match status" value="2"/>
</dbReference>
<keyword evidence="7" id="KW-1185">Reference proteome</keyword>
<evidence type="ECO:0000259" key="5">
    <source>
        <dbReference type="PROSITE" id="PS50835"/>
    </source>
</evidence>
<dbReference type="InterPro" id="IPR036179">
    <property type="entry name" value="Ig-like_dom_sf"/>
</dbReference>
<name>A0A8S3RY59_MYTED</name>
<gene>
    <name evidence="6" type="ORF">MEDL_25724</name>
</gene>
<evidence type="ECO:0000313" key="6">
    <source>
        <dbReference type="EMBL" id="CAG2211700.1"/>
    </source>
</evidence>
<dbReference type="AlphaFoldDB" id="A0A8S3RY59"/>
<dbReference type="CDD" id="cd00096">
    <property type="entry name" value="Ig"/>
    <property type="match status" value="1"/>
</dbReference>
<dbReference type="OrthoDB" id="6154864at2759"/>
<dbReference type="SUPFAM" id="SSF48726">
    <property type="entry name" value="Immunoglobulin"/>
    <property type="match status" value="2"/>
</dbReference>
<dbReference type="InterPro" id="IPR003599">
    <property type="entry name" value="Ig_sub"/>
</dbReference>
<dbReference type="InterPro" id="IPR013151">
    <property type="entry name" value="Immunoglobulin_dom"/>
</dbReference>
<dbReference type="PANTHER" id="PTHR12231">
    <property type="entry name" value="CTX-RELATED TYPE I TRANSMEMBRANE PROTEIN"/>
    <property type="match status" value="1"/>
</dbReference>
<feature type="domain" description="Ig-like" evidence="5">
    <location>
        <begin position="223"/>
        <end position="328"/>
    </location>
</feature>
<sequence>MKAKRQTGPSILSTFPSCKNTMYNKRKKNLPVLPKTVDQINIDGIWTRTTKGDPFLLTDDNTVGRMLIFSTQKNLTHLSAADIIYGDGTFYTCPSLFFQLYTFHTMVDGAIGQILAKNENSSTDASCRCDYRHNYDYVKPPKDPVSVNQQREDCSCYIRKCENDKIMIADYRCMKNVETILPEDIKCPTISRIIPPEEADTVYRKQFSQFQVQFSLDFSFSVPNVTSILLKSQLELSLKGKENEFMILNGDNVTIECNVESYIPVRSVSWQKVIDGEIIQIIPSENKYKMDYGKRPSLSLTDFNADDEGKYRCIVRNSIGLRNEMFVSCRIFMSRFGWLTRFVTVLQHIPAFHTEDITLHNYDIQFDSQSKPTVYNVYKGDDITMEQHSNAQQKLVVVKWFKESDKGTELDRSNEQYSGGFPEVPSLTINATTVENAGKYFCLLIYDNKDTQKALFKLKIIPQEKSVTLVAFIYFFSFGCM</sequence>
<dbReference type="Pfam" id="PF00047">
    <property type="entry name" value="ig"/>
    <property type="match status" value="1"/>
</dbReference>